<keyword evidence="3" id="KW-0813">Transport</keyword>
<evidence type="ECO:0000256" key="10">
    <source>
        <dbReference type="SAM" id="MobiDB-lite"/>
    </source>
</evidence>
<feature type="transmembrane region" description="Helical" evidence="11">
    <location>
        <begin position="1072"/>
        <end position="1094"/>
    </location>
</feature>
<dbReference type="InterPro" id="IPR013112">
    <property type="entry name" value="FAD-bd_8"/>
</dbReference>
<dbReference type="SUPFAM" id="SSF52343">
    <property type="entry name" value="Ferredoxin reductase-like, C-terminal NADP-linked domain"/>
    <property type="match status" value="2"/>
</dbReference>
<dbReference type="InterPro" id="IPR017927">
    <property type="entry name" value="FAD-bd_FR_type"/>
</dbReference>
<proteinExistence type="inferred from homology"/>
<feature type="transmembrane region" description="Helical" evidence="11">
    <location>
        <begin position="281"/>
        <end position="301"/>
    </location>
</feature>
<dbReference type="PANTHER" id="PTHR32361:SF3">
    <property type="entry name" value="REDUCTASE, PUTATIVE (AFU_ORTHOLOGUE AFUA_6G13750)-RELATED"/>
    <property type="match status" value="1"/>
</dbReference>
<feature type="transmembrane region" description="Helical" evidence="11">
    <location>
        <begin position="1044"/>
        <end position="1065"/>
    </location>
</feature>
<dbReference type="GO" id="GO:0000293">
    <property type="term" value="F:ferric-chelate reductase activity"/>
    <property type="evidence" value="ECO:0007669"/>
    <property type="project" value="UniProtKB-ARBA"/>
</dbReference>
<dbReference type="GO" id="GO:0005886">
    <property type="term" value="C:plasma membrane"/>
    <property type="evidence" value="ECO:0007669"/>
    <property type="project" value="TreeGrafter"/>
</dbReference>
<dbReference type="EMBL" id="KZ678139">
    <property type="protein sequence ID" value="PSN64142.1"/>
    <property type="molecule type" value="Genomic_DNA"/>
</dbReference>
<gene>
    <name evidence="13" type="ORF">BS50DRAFT_679278</name>
</gene>
<protein>
    <recommendedName>
        <fullName evidence="12">FAD-binding FR-type domain-containing protein</fullName>
    </recommendedName>
</protein>
<evidence type="ECO:0000256" key="4">
    <source>
        <dbReference type="ARBA" id="ARBA00022692"/>
    </source>
</evidence>
<evidence type="ECO:0000256" key="8">
    <source>
        <dbReference type="ARBA" id="ARBA00023065"/>
    </source>
</evidence>
<feature type="transmembrane region" description="Helical" evidence="11">
    <location>
        <begin position="58"/>
        <end position="78"/>
    </location>
</feature>
<organism evidence="13 14">
    <name type="scientific">Corynespora cassiicola Philippines</name>
    <dbReference type="NCBI Taxonomy" id="1448308"/>
    <lineage>
        <taxon>Eukaryota</taxon>
        <taxon>Fungi</taxon>
        <taxon>Dikarya</taxon>
        <taxon>Ascomycota</taxon>
        <taxon>Pezizomycotina</taxon>
        <taxon>Dothideomycetes</taxon>
        <taxon>Pleosporomycetidae</taxon>
        <taxon>Pleosporales</taxon>
        <taxon>Corynesporascaceae</taxon>
        <taxon>Corynespora</taxon>
    </lineage>
</organism>
<reference evidence="13 14" key="1">
    <citation type="journal article" date="2018" name="Front. Microbiol.">
        <title>Genome-Wide Analysis of Corynespora cassiicola Leaf Fall Disease Putative Effectors.</title>
        <authorList>
            <person name="Lopez D."/>
            <person name="Ribeiro S."/>
            <person name="Label P."/>
            <person name="Fumanal B."/>
            <person name="Venisse J.S."/>
            <person name="Kohler A."/>
            <person name="de Oliveira R.R."/>
            <person name="Labutti K."/>
            <person name="Lipzen A."/>
            <person name="Lail K."/>
            <person name="Bauer D."/>
            <person name="Ohm R.A."/>
            <person name="Barry K.W."/>
            <person name="Spatafora J."/>
            <person name="Grigoriev I.V."/>
            <person name="Martin F.M."/>
            <person name="Pujade-Renaud V."/>
        </authorList>
    </citation>
    <scope>NUCLEOTIDE SEQUENCE [LARGE SCALE GENOMIC DNA]</scope>
    <source>
        <strain evidence="13 14">Philippines</strain>
    </source>
</reference>
<dbReference type="PROSITE" id="PS51384">
    <property type="entry name" value="FAD_FR"/>
    <property type="match status" value="1"/>
</dbReference>
<comment type="subcellular location">
    <subcellularLocation>
        <location evidence="1">Membrane</location>
        <topology evidence="1">Multi-pass membrane protein</topology>
    </subcellularLocation>
</comment>
<comment type="similarity">
    <text evidence="2">Belongs to the ferric reductase (FRE) family.</text>
</comment>
<sequence>MASFNANDHRLVARQHIQDHGEANVDYWGYASRVLPCTSDPGSCEYLDAVYGMHSISMLYTFIMWLVIGAMLVIYALLRIFRPQRREVQSAKQSFFYRLRRGFKSAITRHLLPESLPRLFPYTTRLQVLVLAALCVYLTVFSFVGIVYKTWVTPVKDTPYYNTRSGLGGFNDRVGAFAFALTPLTVGLCSRDSILSLLTGIHYQNFNFLHRWTGRIILVQSFIHTIGWTIIEAKLYQPQPKVYTKFITQEYMIWGIVAQSLLTFLWVFSMRPVIRWTGYEFFRKSHFIVAVLYLVACWHHWEKLKCWMIASFIILGLDVVMRWVRVFLIHFGYKDGQKGLGFHTIQATTEIFKDPSGTILRMTFSHYRAPWQIGQHFYLTFPSMNVWQSHPFTVGSCPSTDQTYIIRARDGETGRLAALADATRNEDNCAQIPVILTGPYGGNIVDDEVSNIFAIAGGTGVTFPLPVVMNALEHESSSAKNIELVWVIRHVENLQWIGPELAKLKTYLDNSMSDSEDKWEKTGKVTIKPSKRLRIRIFVTRSSPNRAQPRPLFSAKSDKDFGDSDTASVSSATSLDLEELLRPHPNFTVTYLNGERPNVFYMLDSFINDTVSGGRTQVIGSGPPELGTEIRSACAAKNSIGGVLKGDETGDIDCALQRRPKATATVSQNSTMNPRCSPLLSIIAAFTIFLLPQPSHADGTGILGAGKWLYKPICAHACRRLIASNPLLCEASADSSSHSHHTKRHNHGGPTPPECFLSDAAYLRTQALCMDERCPRDDVPLSVMEEYWEGHLATGTVGDWSLKPIMGYSEALMLAGEDVDAVGRENLPVVVSGEPLNATSWIDEEDWTESYNGQFSFQEGEFGHGRNSLAISITSGIIPILISLLRFLPGADSTLVSRITAFLDQPFIGHRHRVPVAKNLGLMPTRGQALFIAYLILTNTFLTFLPISLLQPNYIAPDSTYQRCQVWGDRAGVLAEANFVALFLFASRNNILLRLTNWSHGTYLLLHRWVAYIAVVQSVLHSLLMLYIYAAYADHDAEAKLPYWYWGIIATLAILLMWPAALLPVRRRAYEVFLVVHQALGALTLVAVFLHIWYLFEYKWGYEIWVYIGGGIWGLDRTLRVLRIARHGFPEAVVTVVDDKGDYLRIDIEGVVAEGHVYVYFPTMGWRFWESHPFSVLSSFDGGSVVDSTGSRNGGSSPSNEMEKEISRASAAHEVQSASDYSDEVLQGPARPRTSLLLRAQSGTTRKLAKRVAANGGVLNIRCWIEASYHSNPCIKDLCECSTLVGIAGGVGITAVLPVLRSFSGMKSRLYWGARSEGIIDKVKPELKELGSRVEVDIKIGERLPIRELLTQELCHGNDKGAIGVLVCGPSGMADEVRQVVGELAGSGRSKRRIVFIDEAFSW</sequence>
<feature type="transmembrane region" description="Helical" evidence="11">
    <location>
        <begin position="929"/>
        <end position="950"/>
    </location>
</feature>
<dbReference type="Proteomes" id="UP000240883">
    <property type="component" value="Unassembled WGS sequence"/>
</dbReference>
<feature type="transmembrane region" description="Helical" evidence="11">
    <location>
        <begin position="212"/>
        <end position="231"/>
    </location>
</feature>
<feature type="compositionally biased region" description="Polar residues" evidence="10">
    <location>
        <begin position="1188"/>
        <end position="1200"/>
    </location>
</feature>
<name>A0A2T2NFD6_CORCC</name>
<keyword evidence="7" id="KW-0560">Oxidoreductase</keyword>
<dbReference type="InterPro" id="IPR013130">
    <property type="entry name" value="Fe3_Rdtase_TM_dom"/>
</dbReference>
<dbReference type="SFLD" id="SFLDS00052">
    <property type="entry name" value="Ferric_Reductase_Domain"/>
    <property type="match status" value="2"/>
</dbReference>
<keyword evidence="5" id="KW-0249">Electron transport</keyword>
<accession>A0A2T2NFD6</accession>
<evidence type="ECO:0000256" key="6">
    <source>
        <dbReference type="ARBA" id="ARBA00022989"/>
    </source>
</evidence>
<evidence type="ECO:0000313" key="13">
    <source>
        <dbReference type="EMBL" id="PSN64142.1"/>
    </source>
</evidence>
<feature type="transmembrane region" description="Helical" evidence="11">
    <location>
        <begin position="128"/>
        <end position="148"/>
    </location>
</feature>
<feature type="region of interest" description="Disordered" evidence="10">
    <location>
        <begin position="544"/>
        <end position="568"/>
    </location>
</feature>
<dbReference type="Pfam" id="PF01794">
    <property type="entry name" value="Ferric_reduct"/>
    <property type="match status" value="2"/>
</dbReference>
<feature type="transmembrane region" description="Helical" evidence="11">
    <location>
        <begin position="251"/>
        <end position="269"/>
    </location>
</feature>
<dbReference type="GO" id="GO:0015677">
    <property type="term" value="P:copper ion import"/>
    <property type="evidence" value="ECO:0007669"/>
    <property type="project" value="TreeGrafter"/>
</dbReference>
<feature type="region of interest" description="Disordered" evidence="10">
    <location>
        <begin position="1188"/>
        <end position="1209"/>
    </location>
</feature>
<keyword evidence="6 11" id="KW-1133">Transmembrane helix</keyword>
<evidence type="ECO:0000256" key="9">
    <source>
        <dbReference type="ARBA" id="ARBA00023136"/>
    </source>
</evidence>
<keyword evidence="9 11" id="KW-0472">Membrane</keyword>
<keyword evidence="4 11" id="KW-0812">Transmembrane</keyword>
<dbReference type="GO" id="GO:0006826">
    <property type="term" value="P:iron ion transport"/>
    <property type="evidence" value="ECO:0007669"/>
    <property type="project" value="TreeGrafter"/>
</dbReference>
<evidence type="ECO:0000256" key="7">
    <source>
        <dbReference type="ARBA" id="ARBA00023002"/>
    </source>
</evidence>
<evidence type="ECO:0000313" key="14">
    <source>
        <dbReference type="Proteomes" id="UP000240883"/>
    </source>
</evidence>
<dbReference type="InterPro" id="IPR039261">
    <property type="entry name" value="FNR_nucleotide-bd"/>
</dbReference>
<dbReference type="InterPro" id="IPR013121">
    <property type="entry name" value="Fe_red_NAD-bd_6"/>
</dbReference>
<feature type="transmembrane region" description="Helical" evidence="11">
    <location>
        <begin position="307"/>
        <end position="328"/>
    </location>
</feature>
<evidence type="ECO:0000256" key="3">
    <source>
        <dbReference type="ARBA" id="ARBA00022448"/>
    </source>
</evidence>
<evidence type="ECO:0000256" key="11">
    <source>
        <dbReference type="SAM" id="Phobius"/>
    </source>
</evidence>
<keyword evidence="8" id="KW-0406">Ion transport</keyword>
<evidence type="ECO:0000259" key="12">
    <source>
        <dbReference type="PROSITE" id="PS51384"/>
    </source>
</evidence>
<dbReference type="Pfam" id="PF08022">
    <property type="entry name" value="FAD_binding_8"/>
    <property type="match status" value="1"/>
</dbReference>
<evidence type="ECO:0000256" key="5">
    <source>
        <dbReference type="ARBA" id="ARBA00022982"/>
    </source>
</evidence>
<dbReference type="PANTHER" id="PTHR32361">
    <property type="entry name" value="FERRIC/CUPRIC REDUCTASE TRANSMEMBRANE COMPONENT"/>
    <property type="match status" value="1"/>
</dbReference>
<evidence type="ECO:0000256" key="1">
    <source>
        <dbReference type="ARBA" id="ARBA00004141"/>
    </source>
</evidence>
<evidence type="ECO:0000256" key="2">
    <source>
        <dbReference type="ARBA" id="ARBA00006278"/>
    </source>
</evidence>
<dbReference type="CDD" id="cd06186">
    <property type="entry name" value="NOX_Duox_like_FAD_NADP"/>
    <property type="match status" value="2"/>
</dbReference>
<dbReference type="GO" id="GO:0006879">
    <property type="term" value="P:intracellular iron ion homeostasis"/>
    <property type="evidence" value="ECO:0007669"/>
    <property type="project" value="TreeGrafter"/>
</dbReference>
<dbReference type="OrthoDB" id="167398at2759"/>
<dbReference type="Pfam" id="PF08030">
    <property type="entry name" value="NAD_binding_6"/>
    <property type="match status" value="1"/>
</dbReference>
<feature type="transmembrane region" description="Helical" evidence="11">
    <location>
        <begin position="970"/>
        <end position="988"/>
    </location>
</feature>
<keyword evidence="14" id="KW-1185">Reference proteome</keyword>
<dbReference type="STRING" id="1448308.A0A2T2NFD6"/>
<feature type="domain" description="FAD-binding FR-type" evidence="12">
    <location>
        <begin position="338"/>
        <end position="446"/>
    </location>
</feature>
<dbReference type="InterPro" id="IPR051410">
    <property type="entry name" value="Ferric/Cupric_Reductase"/>
</dbReference>
<dbReference type="Gene3D" id="3.40.50.80">
    <property type="entry name" value="Nucleotide-binding domain of ferredoxin-NADP reductase (FNR) module"/>
    <property type="match status" value="2"/>
</dbReference>
<dbReference type="SFLD" id="SFLDG01168">
    <property type="entry name" value="Ferric_reductase_subgroup_(FRE"/>
    <property type="match status" value="2"/>
</dbReference>
<feature type="transmembrane region" description="Helical" evidence="11">
    <location>
        <begin position="1009"/>
        <end position="1032"/>
    </location>
</feature>